<comment type="caution">
    <text evidence="2">The sequence shown here is derived from an EMBL/GenBank/DDBJ whole genome shotgun (WGS) entry which is preliminary data.</text>
</comment>
<organism evidence="2 3">
    <name type="scientific">Clydaea vesicula</name>
    <dbReference type="NCBI Taxonomy" id="447962"/>
    <lineage>
        <taxon>Eukaryota</taxon>
        <taxon>Fungi</taxon>
        <taxon>Fungi incertae sedis</taxon>
        <taxon>Chytridiomycota</taxon>
        <taxon>Chytridiomycota incertae sedis</taxon>
        <taxon>Chytridiomycetes</taxon>
        <taxon>Lobulomycetales</taxon>
        <taxon>Lobulomycetaceae</taxon>
        <taxon>Clydaea</taxon>
    </lineage>
</organism>
<sequence>MLNFVKKRALHNHWHFHYNNGTNDGNSTGEVNVKKKNISTNVVTVKETNSGFTIPVLKGLPLTTSLFHTIPIHESSIPLTTSNFPTIPVHESSIPLTTTMFQTMNAPTSKASNLPSNPSALIQDLPNSVSITIYSGIAILILATLTFVSFCFLKKIRIVLISKKKEEEYFDDVFVNNSIVAYTERIRETRSLNDV</sequence>
<dbReference type="Proteomes" id="UP001211065">
    <property type="component" value="Unassembled WGS sequence"/>
</dbReference>
<gene>
    <name evidence="2" type="ORF">HK099_008070</name>
</gene>
<reference evidence="2" key="1">
    <citation type="submission" date="2020-05" db="EMBL/GenBank/DDBJ databases">
        <title>Phylogenomic resolution of chytrid fungi.</title>
        <authorList>
            <person name="Stajich J.E."/>
            <person name="Amses K."/>
            <person name="Simmons R."/>
            <person name="Seto K."/>
            <person name="Myers J."/>
            <person name="Bonds A."/>
            <person name="Quandt C.A."/>
            <person name="Barry K."/>
            <person name="Liu P."/>
            <person name="Grigoriev I."/>
            <person name="Longcore J.E."/>
            <person name="James T.Y."/>
        </authorList>
    </citation>
    <scope>NUCLEOTIDE SEQUENCE</scope>
    <source>
        <strain evidence="2">JEL0476</strain>
    </source>
</reference>
<protein>
    <submittedName>
        <fullName evidence="2">Uncharacterized protein</fullName>
    </submittedName>
</protein>
<evidence type="ECO:0000313" key="3">
    <source>
        <dbReference type="Proteomes" id="UP001211065"/>
    </source>
</evidence>
<feature type="transmembrane region" description="Helical" evidence="1">
    <location>
        <begin position="131"/>
        <end position="153"/>
    </location>
</feature>
<keyword evidence="3" id="KW-1185">Reference proteome</keyword>
<dbReference type="AlphaFoldDB" id="A0AAD5U541"/>
<dbReference type="EMBL" id="JADGJW010000085">
    <property type="protein sequence ID" value="KAJ3224685.1"/>
    <property type="molecule type" value="Genomic_DNA"/>
</dbReference>
<keyword evidence="1" id="KW-0812">Transmembrane</keyword>
<name>A0AAD5U541_9FUNG</name>
<accession>A0AAD5U541</accession>
<evidence type="ECO:0000256" key="1">
    <source>
        <dbReference type="SAM" id="Phobius"/>
    </source>
</evidence>
<proteinExistence type="predicted"/>
<evidence type="ECO:0000313" key="2">
    <source>
        <dbReference type="EMBL" id="KAJ3224685.1"/>
    </source>
</evidence>
<keyword evidence="1" id="KW-1133">Transmembrane helix</keyword>
<keyword evidence="1" id="KW-0472">Membrane</keyword>